<dbReference type="EMBL" id="JARGDH010000002">
    <property type="protein sequence ID" value="KAL0275705.1"/>
    <property type="molecule type" value="Genomic_DNA"/>
</dbReference>
<proteinExistence type="predicted"/>
<sequence>MSSESLTQPLEDQRSPSDDSENVKRFCYVIVNDIWNEINAGDTIVGRDASLCSIVISDNTLSKVHAIIESEGAEDTFIYDVGSTNGTKMGRMVLKPHCRYKLNDNDTIVLGSTSIQFKIVNHKVNSNNNLSPLNTGGKSQSFENHTYFCNEPSTSNKNTPAKLSLSTPVRHQKKFYYKTDSDSSLVDIFNQPTQCTKKNVDQDLSDDEIDIYNLTTQCDFLEKSACSKISQTSQSDKAEEDIKCSINNSGTFSFVNNSKSKKCIISDECKSVDDIFDLATQCQLNEDVEAISDSSNAKKKVSEDLKTLNCVDTSHKLADNSENGHCNRNPDLVKCSESLLCDGEDDALCEVMKTYSQQSVTNYSDIPLKTLISQSEKISSDEIFDTPTQVCVDGNGTEFKEGVSSYKAHNKSKDSEDPVKDRNEAGAFQSTTNNLEKDTDNYIDEDLVLTQDFNASFKVPKAVSQKQCKTSVSESGSHIKGKKSDTDDVYRLLQEDADLEDLIATQIFKADNVSNKEKEDKSSQNNCSQDDVATQIFSRNITGGELENIVPEKTAGSPSRNGIPMNDTSGIIGVSDSGDETESDIEEKLCIESNKGQLASIVNKTAVKSGSSSTRVRN</sequence>
<dbReference type="Pfam" id="PF00498">
    <property type="entry name" value="FHA"/>
    <property type="match status" value="1"/>
</dbReference>
<dbReference type="InterPro" id="IPR008984">
    <property type="entry name" value="SMAD_FHA_dom_sf"/>
</dbReference>
<comment type="caution">
    <text evidence="3">The sequence shown here is derived from an EMBL/GenBank/DDBJ whole genome shotgun (WGS) entry which is preliminary data.</text>
</comment>
<feature type="region of interest" description="Disordered" evidence="1">
    <location>
        <begin position="403"/>
        <end position="422"/>
    </location>
</feature>
<dbReference type="EMBL" id="JARGDH010000002">
    <property type="protein sequence ID" value="KAL0275707.1"/>
    <property type="molecule type" value="Genomic_DNA"/>
</dbReference>
<feature type="region of interest" description="Disordered" evidence="1">
    <location>
        <begin position="553"/>
        <end position="583"/>
    </location>
</feature>
<organism evidence="3">
    <name type="scientific">Menopon gallinae</name>
    <name type="common">poultry shaft louse</name>
    <dbReference type="NCBI Taxonomy" id="328185"/>
    <lineage>
        <taxon>Eukaryota</taxon>
        <taxon>Metazoa</taxon>
        <taxon>Ecdysozoa</taxon>
        <taxon>Arthropoda</taxon>
        <taxon>Hexapoda</taxon>
        <taxon>Insecta</taxon>
        <taxon>Pterygota</taxon>
        <taxon>Neoptera</taxon>
        <taxon>Paraneoptera</taxon>
        <taxon>Psocodea</taxon>
        <taxon>Troctomorpha</taxon>
        <taxon>Phthiraptera</taxon>
        <taxon>Amblycera</taxon>
        <taxon>Menoponidae</taxon>
        <taxon>Menopon</taxon>
    </lineage>
</organism>
<dbReference type="InterPro" id="IPR000253">
    <property type="entry name" value="FHA_dom"/>
</dbReference>
<protein>
    <recommendedName>
        <fullName evidence="2">FHA domain-containing protein</fullName>
    </recommendedName>
</protein>
<dbReference type="Gene3D" id="2.60.200.20">
    <property type="match status" value="1"/>
</dbReference>
<dbReference type="SUPFAM" id="SSF49879">
    <property type="entry name" value="SMAD/FHA domain"/>
    <property type="match status" value="1"/>
</dbReference>
<accession>A0AAW2I1R7</accession>
<dbReference type="PANTHER" id="PTHR23308">
    <property type="entry name" value="NUCLEAR INHIBITOR OF PROTEIN PHOSPHATASE-1"/>
    <property type="match status" value="1"/>
</dbReference>
<feature type="compositionally biased region" description="Polar residues" evidence="1">
    <location>
        <begin position="1"/>
        <end position="10"/>
    </location>
</feature>
<dbReference type="SMART" id="SM00240">
    <property type="entry name" value="FHA"/>
    <property type="match status" value="1"/>
</dbReference>
<gene>
    <name evidence="3" type="ORF">PYX00_003490</name>
</gene>
<evidence type="ECO:0000256" key="1">
    <source>
        <dbReference type="SAM" id="MobiDB-lite"/>
    </source>
</evidence>
<dbReference type="InterPro" id="IPR050923">
    <property type="entry name" value="Cell_Proc_Reg/RNA_Proc"/>
</dbReference>
<evidence type="ECO:0000313" key="3">
    <source>
        <dbReference type="EMBL" id="KAL0275706.1"/>
    </source>
</evidence>
<feature type="compositionally biased region" description="Basic and acidic residues" evidence="1">
    <location>
        <begin position="11"/>
        <end position="20"/>
    </location>
</feature>
<feature type="region of interest" description="Disordered" evidence="1">
    <location>
        <begin position="1"/>
        <end position="20"/>
    </location>
</feature>
<name>A0AAW2I1R7_9NEOP</name>
<dbReference type="EMBL" id="JARGDH010000002">
    <property type="protein sequence ID" value="KAL0275706.1"/>
    <property type="molecule type" value="Genomic_DNA"/>
</dbReference>
<dbReference type="AlphaFoldDB" id="A0AAW2I1R7"/>
<reference evidence="3" key="1">
    <citation type="journal article" date="2024" name="Gigascience">
        <title>Chromosome-level genome of the poultry shaft louse Menopon gallinae provides insight into the host-switching and adaptive evolution of parasitic lice.</title>
        <authorList>
            <person name="Xu Y."/>
            <person name="Ma L."/>
            <person name="Liu S."/>
            <person name="Liang Y."/>
            <person name="Liu Q."/>
            <person name="He Z."/>
            <person name="Tian L."/>
            <person name="Duan Y."/>
            <person name="Cai W."/>
            <person name="Li H."/>
            <person name="Song F."/>
        </authorList>
    </citation>
    <scope>NUCLEOTIDE SEQUENCE</scope>
    <source>
        <strain evidence="3">Cailab_2023a</strain>
    </source>
</reference>
<feature type="domain" description="FHA" evidence="2">
    <location>
        <begin position="43"/>
        <end position="94"/>
    </location>
</feature>
<evidence type="ECO:0000259" key="2">
    <source>
        <dbReference type="PROSITE" id="PS50006"/>
    </source>
</evidence>
<feature type="compositionally biased region" description="Basic and acidic residues" evidence="1">
    <location>
        <begin position="411"/>
        <end position="422"/>
    </location>
</feature>
<dbReference type="PROSITE" id="PS50006">
    <property type="entry name" value="FHA_DOMAIN"/>
    <property type="match status" value="1"/>
</dbReference>